<dbReference type="STRING" id="679926.Mpet_1798"/>
<dbReference type="InterPro" id="IPR002880">
    <property type="entry name" value="Pyrv_Fd/Flavodoxin_OxRdtase_N"/>
</dbReference>
<dbReference type="InterPro" id="IPR029061">
    <property type="entry name" value="THDP-binding"/>
</dbReference>
<dbReference type="HOGENOM" id="CLU_017038_1_0_2"/>
<dbReference type="Proteomes" id="UP000006565">
    <property type="component" value="Chromosome"/>
</dbReference>
<dbReference type="Gene3D" id="3.40.50.970">
    <property type="match status" value="1"/>
</dbReference>
<dbReference type="SUPFAM" id="SSF52922">
    <property type="entry name" value="TK C-terminal domain-like"/>
    <property type="match status" value="1"/>
</dbReference>
<dbReference type="GO" id="GO:0006082">
    <property type="term" value="P:organic acid metabolic process"/>
    <property type="evidence" value="ECO:0007669"/>
    <property type="project" value="UniProtKB-ARBA"/>
</dbReference>
<dbReference type="GO" id="GO:0016903">
    <property type="term" value="F:oxidoreductase activity, acting on the aldehyde or oxo group of donors"/>
    <property type="evidence" value="ECO:0007669"/>
    <property type="project" value="InterPro"/>
</dbReference>
<keyword evidence="1" id="KW-0560">Oxidoreductase</keyword>
<dbReference type="EMBL" id="CP002117">
    <property type="protein sequence ID" value="ADN36551.1"/>
    <property type="molecule type" value="Genomic_DNA"/>
</dbReference>
<dbReference type="InterPro" id="IPR050722">
    <property type="entry name" value="Pyruvate:ferred/Flavod_OxRd"/>
</dbReference>
<proteinExistence type="predicted"/>
<accession>E1RI86</accession>
<evidence type="ECO:0000313" key="4">
    <source>
        <dbReference type="EMBL" id="ADN36551.1"/>
    </source>
</evidence>
<dbReference type="InterPro" id="IPR002869">
    <property type="entry name" value="Pyrv_flavodox_OxRed_cen"/>
</dbReference>
<evidence type="ECO:0000259" key="2">
    <source>
        <dbReference type="Pfam" id="PF01558"/>
    </source>
</evidence>
<dbReference type="KEGG" id="mpi:Mpet_1798"/>
<dbReference type="PANTHER" id="PTHR32154:SF20">
    <property type="entry name" value="2-OXOGLUTARATE OXIDOREDUCTASE SUBUNIT KORA"/>
    <property type="match status" value="1"/>
</dbReference>
<dbReference type="PANTHER" id="PTHR32154">
    <property type="entry name" value="PYRUVATE-FLAVODOXIN OXIDOREDUCTASE-RELATED"/>
    <property type="match status" value="1"/>
</dbReference>
<dbReference type="RefSeq" id="WP_013329728.1">
    <property type="nucleotide sequence ID" value="NC_014507.1"/>
</dbReference>
<dbReference type="SUPFAM" id="SSF53323">
    <property type="entry name" value="Pyruvate-ferredoxin oxidoreductase, PFOR, domain III"/>
    <property type="match status" value="1"/>
</dbReference>
<sequence>MKETEDEIEILIGGKAGEGINRAGQVIAEIMSESGYNIFMIFDHPSLIKGGHNFSVIRASKGSPGGIKRRYDIAIALDKNTINLHKDNFSKDTVVIFNSDRVKKVEGTGIPASSIVEDAAGIPIMINSCLIGAFCKSAGFEWSHVEPILRGKFPVKSDLNLKVAKSGFEHAEKKISLNRAGAGRKNDKVVSGSEAVGLGLAYGGVEGYIAYPMSPASGILHFLSSKKDEFNIKVFQPEGEIAAILMAEGMACCGSKAAVGTSGGGFCLMNEGLSFSGIAEVPIVIVNAQRQSPSTGAPTYTAQSDLPYVISAGHGEFPRIVVSPGNAEQAFVWSAKAVGLAWKFQIPVIVLTDVTLGDSLYSFDPANVVDERYDYTASVAAAGYGDYLRYKFTGDGISPAGFFTGDFGPVKINGKTHDESGISTDNPLILEKLAEKRMLKDHAIKEAMEKEDCIIRSGNEKSKTVVVSWGSNGPLCSEVCGKTGLRSVQPVVLHPFPEKQFEDLVSGYERMIVVEDNSTGQLAEIIRNHGYSVDAMILNYTGRQMTIETLEERLKEVL</sequence>
<gene>
    <name evidence="4" type="ordered locus">Mpet_1798</name>
</gene>
<reference evidence="4 5" key="1">
    <citation type="journal article" date="2010" name="Stand. Genomic Sci.">
        <title>Complete genome sequence of Methanoplanus petrolearius type strain (SEBR 4847).</title>
        <authorList>
            <person name="Brambilla E."/>
            <person name="Djao O.D."/>
            <person name="Daligault H."/>
            <person name="Lapidus A."/>
            <person name="Lucas S."/>
            <person name="Hammon N."/>
            <person name="Nolan M."/>
            <person name="Tice H."/>
            <person name="Cheng J.F."/>
            <person name="Han C."/>
            <person name="Tapia R."/>
            <person name="Goodwin L."/>
            <person name="Pitluck S."/>
            <person name="Liolios K."/>
            <person name="Ivanova N."/>
            <person name="Mavromatis K."/>
            <person name="Mikhailova N."/>
            <person name="Pati A."/>
            <person name="Chen A."/>
            <person name="Palaniappan K."/>
            <person name="Land M."/>
            <person name="Hauser L."/>
            <person name="Chang Y.J."/>
            <person name="Jeffries C.D."/>
            <person name="Rohde M."/>
            <person name="Spring S."/>
            <person name="Sikorski J."/>
            <person name="Goker M."/>
            <person name="Woyke T."/>
            <person name="Bristow J."/>
            <person name="Eisen J.A."/>
            <person name="Markowitz V."/>
            <person name="Hugenholtz P."/>
            <person name="Kyrpides N.C."/>
            <person name="Klenk H.P."/>
        </authorList>
    </citation>
    <scope>NUCLEOTIDE SEQUENCE [LARGE SCALE GENOMIC DNA]</scope>
    <source>
        <strain evidence="5">DSM 11571 / OCM 486 / SEBR 4847</strain>
    </source>
</reference>
<dbReference type="CDD" id="cd07034">
    <property type="entry name" value="TPP_PYR_PFOR_IOR-alpha_like"/>
    <property type="match status" value="1"/>
</dbReference>
<dbReference type="InterPro" id="IPR019752">
    <property type="entry name" value="Pyrv/ketoisovalerate_OxRed_cat"/>
</dbReference>
<keyword evidence="5" id="KW-1185">Reference proteome</keyword>
<evidence type="ECO:0000256" key="1">
    <source>
        <dbReference type="ARBA" id="ARBA00023002"/>
    </source>
</evidence>
<feature type="domain" description="Pyruvate/ketoisovalerate oxidoreductase catalytic" evidence="2">
    <location>
        <begin position="16"/>
        <end position="169"/>
    </location>
</feature>
<dbReference type="GO" id="GO:0044272">
    <property type="term" value="P:sulfur compound biosynthetic process"/>
    <property type="evidence" value="ECO:0007669"/>
    <property type="project" value="UniProtKB-ARBA"/>
</dbReference>
<organism evidence="4 5">
    <name type="scientific">Methanolacinia petrolearia (strain DSM 11571 / OCM 486 / SEBR 4847)</name>
    <name type="common">Methanoplanus petrolearius</name>
    <dbReference type="NCBI Taxonomy" id="679926"/>
    <lineage>
        <taxon>Archaea</taxon>
        <taxon>Methanobacteriati</taxon>
        <taxon>Methanobacteriota</taxon>
        <taxon>Stenosarchaea group</taxon>
        <taxon>Methanomicrobia</taxon>
        <taxon>Methanomicrobiales</taxon>
        <taxon>Methanomicrobiaceae</taxon>
        <taxon>Methanolacinia</taxon>
    </lineage>
</organism>
<dbReference type="Gene3D" id="3.40.50.920">
    <property type="match status" value="1"/>
</dbReference>
<name>E1RI86_METP4</name>
<evidence type="ECO:0000313" key="5">
    <source>
        <dbReference type="Proteomes" id="UP000006565"/>
    </source>
</evidence>
<dbReference type="Gene3D" id="3.40.920.10">
    <property type="entry name" value="Pyruvate-ferredoxin oxidoreductase, PFOR, domain III"/>
    <property type="match status" value="1"/>
</dbReference>
<feature type="domain" description="Pyruvate flavodoxin/ferredoxin oxidoreductase pyrimidine binding" evidence="3">
    <location>
        <begin position="202"/>
        <end position="372"/>
    </location>
</feature>
<dbReference type="GO" id="GO:0006979">
    <property type="term" value="P:response to oxidative stress"/>
    <property type="evidence" value="ECO:0007669"/>
    <property type="project" value="TreeGrafter"/>
</dbReference>
<dbReference type="eggNOG" id="arCOG01606">
    <property type="taxonomic scope" value="Archaea"/>
</dbReference>
<protein>
    <submittedName>
        <fullName evidence="4">Pyruvate flavodoxin/ferredoxin oxidoreductase domain protein</fullName>
    </submittedName>
</protein>
<dbReference type="AlphaFoldDB" id="E1RI86"/>
<dbReference type="GeneID" id="9744273"/>
<dbReference type="Pfam" id="PF01558">
    <property type="entry name" value="POR"/>
    <property type="match status" value="1"/>
</dbReference>
<dbReference type="Pfam" id="PF01855">
    <property type="entry name" value="POR_N"/>
    <property type="match status" value="1"/>
</dbReference>
<dbReference type="SUPFAM" id="SSF52518">
    <property type="entry name" value="Thiamin diphosphate-binding fold (THDP-binding)"/>
    <property type="match status" value="1"/>
</dbReference>
<keyword evidence="4" id="KW-0670">Pyruvate</keyword>
<evidence type="ECO:0000259" key="3">
    <source>
        <dbReference type="Pfam" id="PF01855"/>
    </source>
</evidence>
<dbReference type="OrthoDB" id="31112at2157"/>
<dbReference type="InterPro" id="IPR009014">
    <property type="entry name" value="Transketo_C/PFOR_II"/>
</dbReference>